<dbReference type="PANTHER" id="PTHR23429:SF0">
    <property type="entry name" value="GLUCOSE-6-PHOSPHATE 1-DEHYDROGENASE"/>
    <property type="match status" value="1"/>
</dbReference>
<dbReference type="Gene3D" id="3.30.360.10">
    <property type="entry name" value="Dihydrodipicolinate Reductase, domain 2"/>
    <property type="match status" value="1"/>
</dbReference>
<evidence type="ECO:0000259" key="8">
    <source>
        <dbReference type="Pfam" id="PF02781"/>
    </source>
</evidence>
<dbReference type="Pfam" id="PF02781">
    <property type="entry name" value="G6PD_C"/>
    <property type="match status" value="1"/>
</dbReference>
<proteinExistence type="predicted"/>
<dbReference type="Gene3D" id="3.40.50.720">
    <property type="entry name" value="NAD(P)-binding Rossmann-like Domain"/>
    <property type="match status" value="1"/>
</dbReference>
<name>A0AAU8DSY1_9ACTN</name>
<organism evidence="9">
    <name type="scientific">Nakamurella sp. A5-74</name>
    <dbReference type="NCBI Taxonomy" id="3158264"/>
    <lineage>
        <taxon>Bacteria</taxon>
        <taxon>Bacillati</taxon>
        <taxon>Actinomycetota</taxon>
        <taxon>Actinomycetes</taxon>
        <taxon>Nakamurellales</taxon>
        <taxon>Nakamurellaceae</taxon>
        <taxon>Nakamurella</taxon>
    </lineage>
</organism>
<feature type="domain" description="Glucose-6-phosphate dehydrogenase NAD-binding" evidence="7">
    <location>
        <begin position="26"/>
        <end position="193"/>
    </location>
</feature>
<evidence type="ECO:0000256" key="1">
    <source>
        <dbReference type="ARBA" id="ARBA00004937"/>
    </source>
</evidence>
<dbReference type="InterPro" id="IPR001282">
    <property type="entry name" value="G6P_DH"/>
</dbReference>
<feature type="compositionally biased region" description="Basic and acidic residues" evidence="6">
    <location>
        <begin position="1"/>
        <end position="13"/>
    </location>
</feature>
<protein>
    <submittedName>
        <fullName evidence="9">Glucose-6-phosphate dehydrogenase</fullName>
        <ecNumber evidence="9">1.1.1.49</ecNumber>
    </submittedName>
</protein>
<dbReference type="SUPFAM" id="SSF51735">
    <property type="entry name" value="NAD(P)-binding Rossmann-fold domains"/>
    <property type="match status" value="1"/>
</dbReference>
<dbReference type="PRINTS" id="PR00079">
    <property type="entry name" value="G6PDHDRGNASE"/>
</dbReference>
<keyword evidence="3" id="KW-0521">NADP</keyword>
<reference evidence="9" key="1">
    <citation type="submission" date="2024-05" db="EMBL/GenBank/DDBJ databases">
        <authorList>
            <person name="Cai S.Y."/>
            <person name="Jin L.M."/>
            <person name="Li H.R."/>
        </authorList>
    </citation>
    <scope>NUCLEOTIDE SEQUENCE</scope>
    <source>
        <strain evidence="9">A5-74</strain>
    </source>
</reference>
<comment type="pathway">
    <text evidence="1">Carbohydrate degradation; pentose phosphate pathway; D-ribulose 5-phosphate from D-glucose 6-phosphate (oxidative stage): step 1/3.</text>
</comment>
<feature type="domain" description="Glucose-6-phosphate dehydrogenase C-terminal" evidence="8">
    <location>
        <begin position="199"/>
        <end position="474"/>
    </location>
</feature>
<evidence type="ECO:0000256" key="4">
    <source>
        <dbReference type="ARBA" id="ARBA00023002"/>
    </source>
</evidence>
<keyword evidence="2" id="KW-0313">Glucose metabolism</keyword>
<evidence type="ECO:0000256" key="6">
    <source>
        <dbReference type="SAM" id="MobiDB-lite"/>
    </source>
</evidence>
<dbReference type="RefSeq" id="WP_353651025.1">
    <property type="nucleotide sequence ID" value="NZ_CP159218.1"/>
</dbReference>
<dbReference type="GO" id="GO:0004345">
    <property type="term" value="F:glucose-6-phosphate dehydrogenase activity"/>
    <property type="evidence" value="ECO:0007669"/>
    <property type="project" value="UniProtKB-EC"/>
</dbReference>
<dbReference type="Pfam" id="PF00479">
    <property type="entry name" value="G6PD_N"/>
    <property type="match status" value="1"/>
</dbReference>
<dbReference type="PIRSF" id="PIRSF000110">
    <property type="entry name" value="G6PD"/>
    <property type="match status" value="1"/>
</dbReference>
<evidence type="ECO:0000259" key="7">
    <source>
        <dbReference type="Pfam" id="PF00479"/>
    </source>
</evidence>
<dbReference type="EMBL" id="CP159218">
    <property type="protein sequence ID" value="XCG65420.1"/>
    <property type="molecule type" value="Genomic_DNA"/>
</dbReference>
<evidence type="ECO:0000256" key="5">
    <source>
        <dbReference type="ARBA" id="ARBA00023277"/>
    </source>
</evidence>
<dbReference type="GO" id="GO:0006006">
    <property type="term" value="P:glucose metabolic process"/>
    <property type="evidence" value="ECO:0007669"/>
    <property type="project" value="UniProtKB-KW"/>
</dbReference>
<dbReference type="InterPro" id="IPR036291">
    <property type="entry name" value="NAD(P)-bd_dom_sf"/>
</dbReference>
<evidence type="ECO:0000256" key="3">
    <source>
        <dbReference type="ARBA" id="ARBA00022857"/>
    </source>
</evidence>
<gene>
    <name evidence="9" type="ORF">ABLG96_09140</name>
</gene>
<dbReference type="NCBIfam" id="NF009492">
    <property type="entry name" value="PRK12853.1-3"/>
    <property type="match status" value="1"/>
</dbReference>
<feature type="region of interest" description="Disordered" evidence="6">
    <location>
        <begin position="1"/>
        <end position="22"/>
    </location>
</feature>
<dbReference type="GO" id="GO:0005829">
    <property type="term" value="C:cytosol"/>
    <property type="evidence" value="ECO:0007669"/>
    <property type="project" value="TreeGrafter"/>
</dbReference>
<dbReference type="SUPFAM" id="SSF55347">
    <property type="entry name" value="Glyceraldehyde-3-phosphate dehydrogenase-like, C-terminal domain"/>
    <property type="match status" value="1"/>
</dbReference>
<keyword evidence="4 9" id="KW-0560">Oxidoreductase</keyword>
<accession>A0AAU8DSY1</accession>
<sequence length="476" mass="51504">MAAEQHPRERRDSAQGTGQDGGTALIVFGASGDLFERLLVPGLGTLLRTESAPSVRLIGTGRSEVSDDEWRDKVSASLLADDEQDAHPAAIDDVLRSTRYLQGDPTEPQHLRDLLDAADGRTPVLYFALPPAVVDDIVGALEDVDLPADTVLAFEKPFGTDARSAAALTEKVHALVPEDRVHRTDHFLTRSQVRGLLGLRFASGLLGPVWSSEHINSVEIVYDETLALEGRAQYYDGAGALVDMIQSHLLQVLALITMERPDLLEPTAFRDRISEVLAATTIAGDDPQASTRRGRYVAGEVEGKQVPGYLEEDGVEKDNDTETLAVIQVAVDTDRWRGVPILLRSGKAIGDPRQEIRVEFRVPEQTIDGLGEQTAPSVLRIPLKDGDASLELPITSADNPVRVAKLEMSGPPPSGQLDPYGAVLAGVLNDDPLFSVREDAAVRCWEIIEPVLRAWQAGEVPMDDYPAGSAGPDSWT</sequence>
<dbReference type="EC" id="1.1.1.49" evidence="9"/>
<dbReference type="InterPro" id="IPR022675">
    <property type="entry name" value="G6P_DH_C"/>
</dbReference>
<dbReference type="PANTHER" id="PTHR23429">
    <property type="entry name" value="GLUCOSE-6-PHOSPHATE 1-DEHYDROGENASE G6PD"/>
    <property type="match status" value="1"/>
</dbReference>
<dbReference type="GO" id="GO:0050661">
    <property type="term" value="F:NADP binding"/>
    <property type="evidence" value="ECO:0007669"/>
    <property type="project" value="InterPro"/>
</dbReference>
<evidence type="ECO:0000256" key="2">
    <source>
        <dbReference type="ARBA" id="ARBA00022526"/>
    </source>
</evidence>
<evidence type="ECO:0000313" key="9">
    <source>
        <dbReference type="EMBL" id="XCG65420.1"/>
    </source>
</evidence>
<dbReference type="InterPro" id="IPR022674">
    <property type="entry name" value="G6P_DH_NAD-bd"/>
</dbReference>
<dbReference type="AlphaFoldDB" id="A0AAU8DSY1"/>
<dbReference type="GO" id="GO:0009051">
    <property type="term" value="P:pentose-phosphate shunt, oxidative branch"/>
    <property type="evidence" value="ECO:0007669"/>
    <property type="project" value="TreeGrafter"/>
</dbReference>
<keyword evidence="5" id="KW-0119">Carbohydrate metabolism</keyword>